<organism evidence="10 11">
    <name type="scientific">Zostera marina</name>
    <name type="common">Eelgrass</name>
    <dbReference type="NCBI Taxonomy" id="29655"/>
    <lineage>
        <taxon>Eukaryota</taxon>
        <taxon>Viridiplantae</taxon>
        <taxon>Streptophyta</taxon>
        <taxon>Embryophyta</taxon>
        <taxon>Tracheophyta</taxon>
        <taxon>Spermatophyta</taxon>
        <taxon>Magnoliopsida</taxon>
        <taxon>Liliopsida</taxon>
        <taxon>Zosteraceae</taxon>
        <taxon>Zostera</taxon>
    </lineage>
</organism>
<dbReference type="EMBL" id="LFYR01001410">
    <property type="protein sequence ID" value="KMZ62091.1"/>
    <property type="molecule type" value="Genomic_DNA"/>
</dbReference>
<evidence type="ECO:0000256" key="1">
    <source>
        <dbReference type="ARBA" id="ARBA00004651"/>
    </source>
</evidence>
<feature type="domain" description="Casparian strip membrane protein" evidence="9">
    <location>
        <begin position="67"/>
        <end position="165"/>
    </location>
</feature>
<dbReference type="Proteomes" id="UP000036987">
    <property type="component" value="Unassembled WGS sequence"/>
</dbReference>
<dbReference type="OrthoDB" id="785010at2759"/>
<evidence type="ECO:0000256" key="4">
    <source>
        <dbReference type="ARBA" id="ARBA00022475"/>
    </source>
</evidence>
<evidence type="ECO:0000256" key="5">
    <source>
        <dbReference type="ARBA" id="ARBA00022692"/>
    </source>
</evidence>
<dbReference type="GO" id="GO:0005886">
    <property type="term" value="C:plasma membrane"/>
    <property type="evidence" value="ECO:0007669"/>
    <property type="project" value="UniProtKB-SubCell"/>
</dbReference>
<keyword evidence="6 8" id="KW-1133">Transmembrane helix</keyword>
<accession>A0A0K9NZ43</accession>
<evidence type="ECO:0000256" key="6">
    <source>
        <dbReference type="ARBA" id="ARBA00022989"/>
    </source>
</evidence>
<keyword evidence="11" id="KW-1185">Reference proteome</keyword>
<dbReference type="AlphaFoldDB" id="A0A0K9NZ43"/>
<comment type="similarity">
    <text evidence="2 8">Belongs to the Casparian strip membrane proteins (CASP) family.</text>
</comment>
<feature type="transmembrane region" description="Helical" evidence="8">
    <location>
        <begin position="75"/>
        <end position="95"/>
    </location>
</feature>
<feature type="transmembrane region" description="Helical" evidence="8">
    <location>
        <begin position="178"/>
        <end position="197"/>
    </location>
</feature>
<comment type="subunit">
    <text evidence="3 8">Homodimer and heterodimers.</text>
</comment>
<dbReference type="OMA" id="MEQVDEP"/>
<evidence type="ECO:0000256" key="8">
    <source>
        <dbReference type="RuleBase" id="RU361233"/>
    </source>
</evidence>
<dbReference type="PANTHER" id="PTHR33573:SF15">
    <property type="entry name" value="CASP-LIKE PROTEIN 4A4"/>
    <property type="match status" value="1"/>
</dbReference>
<evidence type="ECO:0000256" key="2">
    <source>
        <dbReference type="ARBA" id="ARBA00007651"/>
    </source>
</evidence>
<keyword evidence="7 8" id="KW-0472">Membrane</keyword>
<feature type="transmembrane region" description="Helical" evidence="8">
    <location>
        <begin position="101"/>
        <end position="122"/>
    </location>
</feature>
<evidence type="ECO:0000259" key="9">
    <source>
        <dbReference type="Pfam" id="PF04535"/>
    </source>
</evidence>
<reference evidence="11" key="1">
    <citation type="journal article" date="2016" name="Nature">
        <title>The genome of the seagrass Zostera marina reveals angiosperm adaptation to the sea.</title>
        <authorList>
            <person name="Olsen J.L."/>
            <person name="Rouze P."/>
            <person name="Verhelst B."/>
            <person name="Lin Y.-C."/>
            <person name="Bayer T."/>
            <person name="Collen J."/>
            <person name="Dattolo E."/>
            <person name="De Paoli E."/>
            <person name="Dittami S."/>
            <person name="Maumus F."/>
            <person name="Michel G."/>
            <person name="Kersting A."/>
            <person name="Lauritano C."/>
            <person name="Lohaus R."/>
            <person name="Toepel M."/>
            <person name="Tonon T."/>
            <person name="Vanneste K."/>
            <person name="Amirebrahimi M."/>
            <person name="Brakel J."/>
            <person name="Bostroem C."/>
            <person name="Chovatia M."/>
            <person name="Grimwood J."/>
            <person name="Jenkins J.W."/>
            <person name="Jueterbock A."/>
            <person name="Mraz A."/>
            <person name="Stam W.T."/>
            <person name="Tice H."/>
            <person name="Bornberg-Bauer E."/>
            <person name="Green P.J."/>
            <person name="Pearson G.A."/>
            <person name="Procaccini G."/>
            <person name="Duarte C.M."/>
            <person name="Schmutz J."/>
            <person name="Reusch T.B.H."/>
            <person name="Van de Peer Y."/>
        </authorList>
    </citation>
    <scope>NUCLEOTIDE SEQUENCE [LARGE SCALE GENOMIC DNA]</scope>
    <source>
        <strain evidence="11">cv. Finnish</strain>
    </source>
</reference>
<dbReference type="PANTHER" id="PTHR33573">
    <property type="entry name" value="CASP-LIKE PROTEIN 4A4"/>
    <property type="match status" value="1"/>
</dbReference>
<dbReference type="Pfam" id="PF04535">
    <property type="entry name" value="CASP_dom"/>
    <property type="match status" value="1"/>
</dbReference>
<evidence type="ECO:0000256" key="3">
    <source>
        <dbReference type="ARBA" id="ARBA00011489"/>
    </source>
</evidence>
<proteinExistence type="inferred from homology"/>
<dbReference type="InterPro" id="IPR006702">
    <property type="entry name" value="CASP_dom"/>
</dbReference>
<comment type="subcellular location">
    <subcellularLocation>
        <location evidence="1 8">Cell membrane</location>
        <topology evidence="1 8">Multi-pass membrane protein</topology>
    </subcellularLocation>
</comment>
<gene>
    <name evidence="10" type="ORF">ZOSMA_48G00100</name>
</gene>
<comment type="caution">
    <text evidence="10">The sequence shown here is derived from an EMBL/GenBank/DDBJ whole genome shotgun (WGS) entry which is preliminary data.</text>
</comment>
<name>A0A0K9NZ43_ZOSMR</name>
<evidence type="ECO:0000313" key="11">
    <source>
        <dbReference type="Proteomes" id="UP000036987"/>
    </source>
</evidence>
<keyword evidence="5 8" id="KW-0812">Transmembrane</keyword>
<sequence>MANSTGFPTTDTPVSDNISSHHPVVGSPVFHHPFQTPSPANYQQSSYPTPSPIRSVSVIHSEAFDGKKSNLGLRILAFIFVSVSAITTVVAPIAISLSVFRYLITISIIVSVYSGVQVFTCIKEMSDFERLFFSEKTWDYTTFIFDQVLAYLLISSFSVAVTAFAIEGIGRGKTKITEVISICLLFVAFVFVFLCSLRSGFNLCKRTMW</sequence>
<evidence type="ECO:0000256" key="7">
    <source>
        <dbReference type="ARBA" id="ARBA00023136"/>
    </source>
</evidence>
<protein>
    <recommendedName>
        <fullName evidence="8">CASP-like protein</fullName>
    </recommendedName>
</protein>
<feature type="transmembrane region" description="Helical" evidence="8">
    <location>
        <begin position="143"/>
        <end position="166"/>
    </location>
</feature>
<evidence type="ECO:0000313" key="10">
    <source>
        <dbReference type="EMBL" id="KMZ62091.1"/>
    </source>
</evidence>
<keyword evidence="4 8" id="KW-1003">Cell membrane</keyword>